<keyword evidence="2" id="KW-1185">Reference proteome</keyword>
<dbReference type="EMBL" id="FNQR01000016">
    <property type="protein sequence ID" value="SEB10020.1"/>
    <property type="molecule type" value="Genomic_DNA"/>
</dbReference>
<evidence type="ECO:0000313" key="2">
    <source>
        <dbReference type="Proteomes" id="UP000198584"/>
    </source>
</evidence>
<sequence>MAFIVHNWGLNVGNVEIAGITSSSVFLIGDNEQIRLNSYFDTPAESLIIGPFVPLGSGVSGDTASSTVETVEDE</sequence>
<protein>
    <submittedName>
        <fullName evidence="1">Spore germination protein PD</fullName>
    </submittedName>
</protein>
<dbReference type="OrthoDB" id="2455313at2"/>
<evidence type="ECO:0000313" key="1">
    <source>
        <dbReference type="EMBL" id="SEB10020.1"/>
    </source>
</evidence>
<dbReference type="Proteomes" id="UP000198584">
    <property type="component" value="Unassembled WGS sequence"/>
</dbReference>
<dbReference type="STRING" id="571932.SAMN05421743_11689"/>
<dbReference type="AlphaFoldDB" id="A0A1H4GLZ3"/>
<proteinExistence type="predicted"/>
<organism evidence="1 2">
    <name type="scientific">Thalassobacillus cyri</name>
    <dbReference type="NCBI Taxonomy" id="571932"/>
    <lineage>
        <taxon>Bacteria</taxon>
        <taxon>Bacillati</taxon>
        <taxon>Bacillota</taxon>
        <taxon>Bacilli</taxon>
        <taxon>Bacillales</taxon>
        <taxon>Bacillaceae</taxon>
        <taxon>Thalassobacillus</taxon>
    </lineage>
</organism>
<reference evidence="1 2" key="1">
    <citation type="submission" date="2016-10" db="EMBL/GenBank/DDBJ databases">
        <authorList>
            <person name="de Groot N.N."/>
        </authorList>
    </citation>
    <scope>NUCLEOTIDE SEQUENCE [LARGE SCALE GENOMIC DNA]</scope>
    <source>
        <strain evidence="1 2">CCM7597</strain>
    </source>
</reference>
<gene>
    <name evidence="1" type="ORF">SAMN05421743_11689</name>
</gene>
<name>A0A1H4GLZ3_9BACI</name>
<dbReference type="RefSeq" id="WP_093046114.1">
    <property type="nucleotide sequence ID" value="NZ_FNQR01000016.1"/>
</dbReference>
<accession>A0A1H4GLZ3</accession>